<dbReference type="HOGENOM" id="CLU_2202178_0_0_1"/>
<dbReference type="GeneID" id="9469793"/>
<dbReference type="InParanoid" id="D0MW23"/>
<dbReference type="RefSeq" id="XP_002907272.1">
    <property type="nucleotide sequence ID" value="XM_002907226.1"/>
</dbReference>
<protein>
    <submittedName>
        <fullName evidence="1">Uncharacterized protein</fullName>
    </submittedName>
</protein>
<organism evidence="1 2">
    <name type="scientific">Phytophthora infestans (strain T30-4)</name>
    <name type="common">Potato late blight agent</name>
    <dbReference type="NCBI Taxonomy" id="403677"/>
    <lineage>
        <taxon>Eukaryota</taxon>
        <taxon>Sar</taxon>
        <taxon>Stramenopiles</taxon>
        <taxon>Oomycota</taxon>
        <taxon>Peronosporomycetes</taxon>
        <taxon>Peronosporales</taxon>
        <taxon>Peronosporaceae</taxon>
        <taxon>Phytophthora</taxon>
    </lineage>
</organism>
<gene>
    <name evidence="1" type="ORF">PITG_02334</name>
</gene>
<name>D0MW23_PHYIT</name>
<evidence type="ECO:0000313" key="1">
    <source>
        <dbReference type="EMBL" id="EEY63836.1"/>
    </source>
</evidence>
<dbReference type="KEGG" id="pif:PITG_02334"/>
<sequence length="108" mass="11849">MRVFAPSRNSPTFSNKQVARFFFSPALGDHGEPTGCQVCKTYGNQQAAVSVPPIGCATHRLNLAVRAHPMKMICRNYNLSCSNNRTPDDDRKVNITYGSVATADDCLQ</sequence>
<dbReference type="VEuPathDB" id="FungiDB:PITG_02334"/>
<proteinExistence type="predicted"/>
<reference evidence="2" key="1">
    <citation type="journal article" date="2009" name="Nature">
        <title>Genome sequence and analysis of the Irish potato famine pathogen Phytophthora infestans.</title>
        <authorList>
            <consortium name="The Broad Institute Genome Sequencing Platform"/>
            <person name="Haas B.J."/>
            <person name="Kamoun S."/>
            <person name="Zody M.C."/>
            <person name="Jiang R.H."/>
            <person name="Handsaker R.E."/>
            <person name="Cano L.M."/>
            <person name="Grabherr M."/>
            <person name="Kodira C.D."/>
            <person name="Raffaele S."/>
            <person name="Torto-Alalibo T."/>
            <person name="Bozkurt T.O."/>
            <person name="Ah-Fong A.M."/>
            <person name="Alvarado L."/>
            <person name="Anderson V.L."/>
            <person name="Armstrong M.R."/>
            <person name="Avrova A."/>
            <person name="Baxter L."/>
            <person name="Beynon J."/>
            <person name="Boevink P.C."/>
            <person name="Bollmann S.R."/>
            <person name="Bos J.I."/>
            <person name="Bulone V."/>
            <person name="Cai G."/>
            <person name="Cakir C."/>
            <person name="Carrington J.C."/>
            <person name="Chawner M."/>
            <person name="Conti L."/>
            <person name="Costanzo S."/>
            <person name="Ewan R."/>
            <person name="Fahlgren N."/>
            <person name="Fischbach M.A."/>
            <person name="Fugelstad J."/>
            <person name="Gilroy E.M."/>
            <person name="Gnerre S."/>
            <person name="Green P.J."/>
            <person name="Grenville-Briggs L.J."/>
            <person name="Griffith J."/>
            <person name="Grunwald N.J."/>
            <person name="Horn K."/>
            <person name="Horner N.R."/>
            <person name="Hu C.H."/>
            <person name="Huitema E."/>
            <person name="Jeong D.H."/>
            <person name="Jones A.M."/>
            <person name="Jones J.D."/>
            <person name="Jones R.W."/>
            <person name="Karlsson E.K."/>
            <person name="Kunjeti S.G."/>
            <person name="Lamour K."/>
            <person name="Liu Z."/>
            <person name="Ma L."/>
            <person name="Maclean D."/>
            <person name="Chibucos M.C."/>
            <person name="McDonald H."/>
            <person name="McWalters J."/>
            <person name="Meijer H.J."/>
            <person name="Morgan W."/>
            <person name="Morris P.F."/>
            <person name="Munro C.A."/>
            <person name="O'Neill K."/>
            <person name="Ospina-Giraldo M."/>
            <person name="Pinzon A."/>
            <person name="Pritchard L."/>
            <person name="Ramsahoye B."/>
            <person name="Ren Q."/>
            <person name="Restrepo S."/>
            <person name="Roy S."/>
            <person name="Sadanandom A."/>
            <person name="Savidor A."/>
            <person name="Schornack S."/>
            <person name="Schwartz D.C."/>
            <person name="Schumann U.D."/>
            <person name="Schwessinger B."/>
            <person name="Seyer L."/>
            <person name="Sharpe T."/>
            <person name="Silvar C."/>
            <person name="Song J."/>
            <person name="Studholme D.J."/>
            <person name="Sykes S."/>
            <person name="Thines M."/>
            <person name="van de Vondervoort P.J."/>
            <person name="Phuntumart V."/>
            <person name="Wawra S."/>
            <person name="Weide R."/>
            <person name="Win J."/>
            <person name="Young C."/>
            <person name="Zhou S."/>
            <person name="Fry W."/>
            <person name="Meyers B.C."/>
            <person name="van West P."/>
            <person name="Ristaino J."/>
            <person name="Govers F."/>
            <person name="Birch P.R."/>
            <person name="Whisson S.C."/>
            <person name="Judelson H.S."/>
            <person name="Nusbaum C."/>
        </authorList>
    </citation>
    <scope>NUCLEOTIDE SEQUENCE [LARGE SCALE GENOMIC DNA]</scope>
    <source>
        <strain evidence="2">T30-4</strain>
    </source>
</reference>
<dbReference type="Proteomes" id="UP000006643">
    <property type="component" value="Unassembled WGS sequence"/>
</dbReference>
<dbReference type="AlphaFoldDB" id="D0MW23"/>
<keyword evidence="2" id="KW-1185">Reference proteome</keyword>
<accession>D0MW23</accession>
<evidence type="ECO:0000313" key="2">
    <source>
        <dbReference type="Proteomes" id="UP000006643"/>
    </source>
</evidence>
<dbReference type="EMBL" id="DS028120">
    <property type="protein sequence ID" value="EEY63836.1"/>
    <property type="molecule type" value="Genomic_DNA"/>
</dbReference>